<dbReference type="InterPro" id="IPR006839">
    <property type="entry name" value="DarP"/>
</dbReference>
<dbReference type="PANTHER" id="PTHR38101">
    <property type="entry name" value="UPF0307 PROTEIN YJGA"/>
    <property type="match status" value="1"/>
</dbReference>
<evidence type="ECO:0000256" key="3">
    <source>
        <dbReference type="ARBA" id="ARBA00022730"/>
    </source>
</evidence>
<dbReference type="Proteomes" id="UP001548189">
    <property type="component" value="Unassembled WGS sequence"/>
</dbReference>
<keyword evidence="7" id="KW-1185">Reference proteome</keyword>
<protein>
    <submittedName>
        <fullName evidence="6">DUF615 domain-containing protein</fullName>
    </submittedName>
</protein>
<evidence type="ECO:0000256" key="5">
    <source>
        <dbReference type="SAM" id="MobiDB-lite"/>
    </source>
</evidence>
<feature type="region of interest" description="Disordered" evidence="5">
    <location>
        <begin position="121"/>
        <end position="142"/>
    </location>
</feature>
<evidence type="ECO:0000313" key="6">
    <source>
        <dbReference type="EMBL" id="MET1254741.1"/>
    </source>
</evidence>
<organism evidence="6 7">
    <name type="scientific">Aliikangiella maris</name>
    <dbReference type="NCBI Taxonomy" id="3162458"/>
    <lineage>
        <taxon>Bacteria</taxon>
        <taxon>Pseudomonadati</taxon>
        <taxon>Pseudomonadota</taxon>
        <taxon>Gammaproteobacteria</taxon>
        <taxon>Oceanospirillales</taxon>
        <taxon>Pleioneaceae</taxon>
        <taxon>Aliikangiella</taxon>
    </lineage>
</organism>
<feature type="region of interest" description="Disordered" evidence="5">
    <location>
        <begin position="1"/>
        <end position="24"/>
    </location>
</feature>
<keyword evidence="1" id="KW-0963">Cytoplasm</keyword>
<dbReference type="SUPFAM" id="SSF158710">
    <property type="entry name" value="PSPTO4464-like"/>
    <property type="match status" value="1"/>
</dbReference>
<keyword evidence="3" id="KW-0699">rRNA-binding</keyword>
<feature type="compositionally biased region" description="Acidic residues" evidence="5">
    <location>
        <begin position="7"/>
        <end position="20"/>
    </location>
</feature>
<evidence type="ECO:0000256" key="4">
    <source>
        <dbReference type="ARBA" id="ARBA00022884"/>
    </source>
</evidence>
<dbReference type="PIRSF" id="PIRSF016183">
    <property type="entry name" value="UCP016183"/>
    <property type="match status" value="1"/>
</dbReference>
<dbReference type="InterPro" id="IPR023153">
    <property type="entry name" value="DarP_sf"/>
</dbReference>
<evidence type="ECO:0000313" key="7">
    <source>
        <dbReference type="Proteomes" id="UP001548189"/>
    </source>
</evidence>
<name>A0ABV2BS82_9GAMM</name>
<evidence type="ECO:0000256" key="1">
    <source>
        <dbReference type="ARBA" id="ARBA00022490"/>
    </source>
</evidence>
<sequence>MANFNDNFDDSSEESFDEISEQSSAQAEETFVSKTQLKNEAKALVTFGQRLTTLPESTLRKLPLGEVTLKAVIEFHKQKGHIARKRHLGFIGKCLRNEVVDDIKACLDGDKFSQLRQNAINQSGSHQKATDEGSIKSESQSEDSAETVVASLLENGDQAVETLLQAFAGLNRQLLRQLLRNIKNAKSATKKQAAQVKLTHYLQENKVI</sequence>
<gene>
    <name evidence="6" type="ORF">ABVT43_06370</name>
</gene>
<keyword evidence="2" id="KW-0690">Ribosome biogenesis</keyword>
<proteinExistence type="predicted"/>
<dbReference type="Pfam" id="PF04751">
    <property type="entry name" value="DarP"/>
    <property type="match status" value="1"/>
</dbReference>
<keyword evidence="4" id="KW-0694">RNA-binding</keyword>
<dbReference type="EMBL" id="JBEVCJ010000005">
    <property type="protein sequence ID" value="MET1254741.1"/>
    <property type="molecule type" value="Genomic_DNA"/>
</dbReference>
<evidence type="ECO:0000256" key="2">
    <source>
        <dbReference type="ARBA" id="ARBA00022517"/>
    </source>
</evidence>
<reference evidence="6 7" key="1">
    <citation type="submission" date="2024-06" db="EMBL/GenBank/DDBJ databases">
        <authorList>
            <person name="Li F."/>
        </authorList>
    </citation>
    <scope>NUCLEOTIDE SEQUENCE [LARGE SCALE GENOMIC DNA]</scope>
    <source>
        <strain evidence="6 7">GXAS 311</strain>
    </source>
</reference>
<accession>A0ABV2BS82</accession>
<dbReference type="Gene3D" id="1.10.60.30">
    <property type="entry name" value="PSPTO4464-like domains"/>
    <property type="match status" value="2"/>
</dbReference>
<dbReference type="RefSeq" id="WP_353874339.1">
    <property type="nucleotide sequence ID" value="NZ_JBEVCJ010000005.1"/>
</dbReference>
<dbReference type="PANTHER" id="PTHR38101:SF1">
    <property type="entry name" value="UPF0307 PROTEIN YJGA"/>
    <property type="match status" value="1"/>
</dbReference>
<comment type="caution">
    <text evidence="6">The sequence shown here is derived from an EMBL/GenBank/DDBJ whole genome shotgun (WGS) entry which is preliminary data.</text>
</comment>
<dbReference type="CDD" id="cd16331">
    <property type="entry name" value="YjgA-like"/>
    <property type="match status" value="1"/>
</dbReference>